<evidence type="ECO:0000313" key="5">
    <source>
        <dbReference type="EMBL" id="KAF2300259.1"/>
    </source>
</evidence>
<feature type="domain" description="Disease resistance R13L4/SHOC-2-like LRR" evidence="4">
    <location>
        <begin position="158"/>
        <end position="354"/>
    </location>
</feature>
<evidence type="ECO:0000256" key="2">
    <source>
        <dbReference type="ARBA" id="ARBA00022821"/>
    </source>
</evidence>
<organism evidence="5 6">
    <name type="scientific">Hevea brasiliensis</name>
    <name type="common">Para rubber tree</name>
    <name type="synonym">Siphonia brasiliensis</name>
    <dbReference type="NCBI Taxonomy" id="3981"/>
    <lineage>
        <taxon>Eukaryota</taxon>
        <taxon>Viridiplantae</taxon>
        <taxon>Streptophyta</taxon>
        <taxon>Embryophyta</taxon>
        <taxon>Tracheophyta</taxon>
        <taxon>Spermatophyta</taxon>
        <taxon>Magnoliopsida</taxon>
        <taxon>eudicotyledons</taxon>
        <taxon>Gunneridae</taxon>
        <taxon>Pentapetalae</taxon>
        <taxon>rosids</taxon>
        <taxon>fabids</taxon>
        <taxon>Malpighiales</taxon>
        <taxon>Euphorbiaceae</taxon>
        <taxon>Crotonoideae</taxon>
        <taxon>Micrandreae</taxon>
        <taxon>Hevea</taxon>
    </lineage>
</organism>
<dbReference type="Gene3D" id="3.80.10.10">
    <property type="entry name" value="Ribonuclease Inhibitor"/>
    <property type="match status" value="1"/>
</dbReference>
<feature type="domain" description="Disease resistance protein winged helix" evidence="3">
    <location>
        <begin position="57"/>
        <end position="124"/>
    </location>
</feature>
<keyword evidence="1" id="KW-0677">Repeat</keyword>
<gene>
    <name evidence="5" type="ORF">GH714_011118</name>
</gene>
<dbReference type="InterPro" id="IPR044974">
    <property type="entry name" value="Disease_R_plants"/>
</dbReference>
<sequence length="407" mass="46552">MIKKLGGLLSDKDATYEEWSRVLEQLNQNEGPWSGTLSEINKNLPLYLRRCLFYFGLFPEDFEIPARRLICLWVAEGLGRQKGNMEPPERVSEKCLIELANQNIIQVTKKKLNGKISRCRLPDALQVHWLSKAKEANFLQDNIGINLSTNSLFVPRPKDGSLVDLQTLWGAFIDEDSPVRNGLDTLRRITKLGLKCKTSVSSQNEALSSQLVTVANWVMNLKHLQYLRLKSYDESGQPWDLYLQTLLNHKDLCSLYLVGKLKNQLLVSELPQSLIELTLSASEMAEDPMQTLDKLPNLTILRLFSRSFTGKKMVCSSGGFTKLEVLKFWELESLEEWDVKEGALPSLKDLEIRSCGNLQMLPDGLKLVRTLRELKLTRQPELSSRIRDNQGEDRNKIIHARHVYIED</sequence>
<comment type="caution">
    <text evidence="5">The sequence shown here is derived from an EMBL/GenBank/DDBJ whole genome shotgun (WGS) entry which is preliminary data.</text>
</comment>
<dbReference type="Pfam" id="PF23559">
    <property type="entry name" value="WHD_DRP"/>
    <property type="match status" value="1"/>
</dbReference>
<evidence type="ECO:0000313" key="6">
    <source>
        <dbReference type="Proteomes" id="UP000467840"/>
    </source>
</evidence>
<dbReference type="GO" id="GO:0098542">
    <property type="term" value="P:defense response to other organism"/>
    <property type="evidence" value="ECO:0007669"/>
    <property type="project" value="TreeGrafter"/>
</dbReference>
<reference evidence="5 6" key="1">
    <citation type="journal article" date="2020" name="Mol. Plant">
        <title>The Chromosome-Based Rubber Tree Genome Provides New Insights into Spurge Genome Evolution and Rubber Biosynthesis.</title>
        <authorList>
            <person name="Liu J."/>
            <person name="Shi C."/>
            <person name="Shi C.C."/>
            <person name="Li W."/>
            <person name="Zhang Q.J."/>
            <person name="Zhang Y."/>
            <person name="Li K."/>
            <person name="Lu H.F."/>
            <person name="Shi C."/>
            <person name="Zhu S.T."/>
            <person name="Xiao Z.Y."/>
            <person name="Nan H."/>
            <person name="Yue Y."/>
            <person name="Zhu X.G."/>
            <person name="Wu Y."/>
            <person name="Hong X.N."/>
            <person name="Fan G.Y."/>
            <person name="Tong Y."/>
            <person name="Zhang D."/>
            <person name="Mao C.L."/>
            <person name="Liu Y.L."/>
            <person name="Hao S.J."/>
            <person name="Liu W.Q."/>
            <person name="Lv M.Q."/>
            <person name="Zhang H.B."/>
            <person name="Liu Y."/>
            <person name="Hu-Tang G.R."/>
            <person name="Wang J.P."/>
            <person name="Wang J.H."/>
            <person name="Sun Y.H."/>
            <person name="Ni S.B."/>
            <person name="Chen W.B."/>
            <person name="Zhang X.C."/>
            <person name="Jiao Y.N."/>
            <person name="Eichler E.E."/>
            <person name="Li G.H."/>
            <person name="Liu X."/>
            <person name="Gao L.Z."/>
        </authorList>
    </citation>
    <scope>NUCLEOTIDE SEQUENCE [LARGE SCALE GENOMIC DNA]</scope>
    <source>
        <strain evidence="6">cv. GT1</strain>
        <tissue evidence="5">Leaf</tissue>
    </source>
</reference>
<keyword evidence="6" id="KW-1185">Reference proteome</keyword>
<dbReference type="Pfam" id="PF23598">
    <property type="entry name" value="LRR_14"/>
    <property type="match status" value="1"/>
</dbReference>
<dbReference type="Proteomes" id="UP000467840">
    <property type="component" value="Chromosome 4"/>
</dbReference>
<evidence type="ECO:0000256" key="1">
    <source>
        <dbReference type="ARBA" id="ARBA00022737"/>
    </source>
</evidence>
<dbReference type="AlphaFoldDB" id="A0A6A6LKW3"/>
<evidence type="ECO:0000259" key="3">
    <source>
        <dbReference type="Pfam" id="PF23559"/>
    </source>
</evidence>
<dbReference type="PANTHER" id="PTHR23155:SF955">
    <property type="entry name" value="AAA+ ATPASE DOMAIN-CONTAINING PROTEIN"/>
    <property type="match status" value="1"/>
</dbReference>
<dbReference type="InterPro" id="IPR055414">
    <property type="entry name" value="LRR_R13L4/SHOC2-like"/>
</dbReference>
<accession>A0A6A6LKW3</accession>
<name>A0A6A6LKW3_HEVBR</name>
<dbReference type="Gene3D" id="1.10.10.10">
    <property type="entry name" value="Winged helix-like DNA-binding domain superfamily/Winged helix DNA-binding domain"/>
    <property type="match status" value="1"/>
</dbReference>
<dbReference type="EMBL" id="JAAGAX010000010">
    <property type="protein sequence ID" value="KAF2300259.1"/>
    <property type="molecule type" value="Genomic_DNA"/>
</dbReference>
<evidence type="ECO:0008006" key="7">
    <source>
        <dbReference type="Google" id="ProtNLM"/>
    </source>
</evidence>
<dbReference type="InterPro" id="IPR036388">
    <property type="entry name" value="WH-like_DNA-bd_sf"/>
</dbReference>
<dbReference type="PANTHER" id="PTHR23155">
    <property type="entry name" value="DISEASE RESISTANCE PROTEIN RP"/>
    <property type="match status" value="1"/>
</dbReference>
<dbReference type="SUPFAM" id="SSF52058">
    <property type="entry name" value="L domain-like"/>
    <property type="match status" value="1"/>
</dbReference>
<evidence type="ECO:0000259" key="4">
    <source>
        <dbReference type="Pfam" id="PF23598"/>
    </source>
</evidence>
<protein>
    <recommendedName>
        <fullName evidence="7">NB-ARC domain-containing protein</fullName>
    </recommendedName>
</protein>
<dbReference type="InterPro" id="IPR058922">
    <property type="entry name" value="WHD_DRP"/>
</dbReference>
<keyword evidence="2" id="KW-0611">Plant defense</keyword>
<dbReference type="InterPro" id="IPR032675">
    <property type="entry name" value="LRR_dom_sf"/>
</dbReference>
<proteinExistence type="predicted"/>